<name>A0A813T418_9BILA</name>
<keyword evidence="8" id="KW-1015">Disulfide bond</keyword>
<feature type="region of interest" description="Disordered" evidence="11">
    <location>
        <begin position="1623"/>
        <end position="1644"/>
    </location>
</feature>
<evidence type="ECO:0000256" key="11">
    <source>
        <dbReference type="SAM" id="MobiDB-lite"/>
    </source>
</evidence>
<dbReference type="PROSITE" id="PS50835">
    <property type="entry name" value="IG_LIKE"/>
    <property type="match status" value="1"/>
</dbReference>
<dbReference type="PANTHER" id="PTHR45930">
    <property type="entry name" value="G-PROTEIN COUPLED RECEPTOR 124-LIKE PROTEIN"/>
    <property type="match status" value="1"/>
</dbReference>
<dbReference type="InterPro" id="IPR017981">
    <property type="entry name" value="GPCR_2-like_7TM"/>
</dbReference>
<keyword evidence="10" id="KW-0807">Transducer</keyword>
<evidence type="ECO:0000256" key="4">
    <source>
        <dbReference type="ARBA" id="ARBA00022729"/>
    </source>
</evidence>
<feature type="region of interest" description="Disordered" evidence="11">
    <location>
        <begin position="45"/>
        <end position="75"/>
    </location>
</feature>
<dbReference type="EMBL" id="CAJNOC010000796">
    <property type="protein sequence ID" value="CAF0803966.1"/>
    <property type="molecule type" value="Genomic_DNA"/>
</dbReference>
<keyword evidence="5 12" id="KW-1133">Transmembrane helix</keyword>
<dbReference type="InterPro" id="IPR036179">
    <property type="entry name" value="Ig-like_dom_sf"/>
</dbReference>
<dbReference type="Proteomes" id="UP000663879">
    <property type="component" value="Unassembled WGS sequence"/>
</dbReference>
<keyword evidence="6" id="KW-0297">G-protein coupled receptor</keyword>
<evidence type="ECO:0000313" key="17">
    <source>
        <dbReference type="EMBL" id="CAF0803966.1"/>
    </source>
</evidence>
<evidence type="ECO:0000256" key="1">
    <source>
        <dbReference type="ARBA" id="ARBA00004141"/>
    </source>
</evidence>
<dbReference type="InterPro" id="IPR013783">
    <property type="entry name" value="Ig-like_fold"/>
</dbReference>
<dbReference type="InterPro" id="IPR001879">
    <property type="entry name" value="GPCR_2_extracellular_dom"/>
</dbReference>
<dbReference type="InterPro" id="IPR036445">
    <property type="entry name" value="GPCR_2_extracell_dom_sf"/>
</dbReference>
<evidence type="ECO:0000256" key="3">
    <source>
        <dbReference type="ARBA" id="ARBA00022692"/>
    </source>
</evidence>
<dbReference type="PROSITE" id="PS50227">
    <property type="entry name" value="G_PROTEIN_RECEP_F2_3"/>
    <property type="match status" value="1"/>
</dbReference>
<evidence type="ECO:0000256" key="6">
    <source>
        <dbReference type="ARBA" id="ARBA00023040"/>
    </source>
</evidence>
<evidence type="ECO:0000256" key="5">
    <source>
        <dbReference type="ARBA" id="ARBA00022989"/>
    </source>
</evidence>
<feature type="compositionally biased region" description="Acidic residues" evidence="11">
    <location>
        <begin position="115"/>
        <end position="127"/>
    </location>
</feature>
<keyword evidence="3 12" id="KW-0812">Transmembrane</keyword>
<dbReference type="InterPro" id="IPR000832">
    <property type="entry name" value="GPCR_2_secretin-like"/>
</dbReference>
<dbReference type="GO" id="GO:0007166">
    <property type="term" value="P:cell surface receptor signaling pathway"/>
    <property type="evidence" value="ECO:0007669"/>
    <property type="project" value="InterPro"/>
</dbReference>
<comment type="similarity">
    <text evidence="2">Belongs to the G-protein coupled receptor 2 family. Adhesion G-protein coupled receptor (ADGR) subfamily.</text>
</comment>
<dbReference type="Gene3D" id="2.60.40.10">
    <property type="entry name" value="Immunoglobulins"/>
    <property type="match status" value="1"/>
</dbReference>
<evidence type="ECO:0000256" key="13">
    <source>
        <dbReference type="SAM" id="SignalP"/>
    </source>
</evidence>
<dbReference type="PANTHER" id="PTHR45930:SF4">
    <property type="entry name" value="ADHESION G PROTEIN-COUPLED RECEPTOR A3"/>
    <property type="match status" value="1"/>
</dbReference>
<evidence type="ECO:0000256" key="10">
    <source>
        <dbReference type="ARBA" id="ARBA00023224"/>
    </source>
</evidence>
<evidence type="ECO:0000259" key="15">
    <source>
        <dbReference type="PROSITE" id="PS50261"/>
    </source>
</evidence>
<feature type="compositionally biased region" description="Basic and acidic residues" evidence="11">
    <location>
        <begin position="128"/>
        <end position="137"/>
    </location>
</feature>
<keyword evidence="18" id="KW-1185">Reference proteome</keyword>
<dbReference type="Pfam" id="PF00002">
    <property type="entry name" value="7tm_2"/>
    <property type="match status" value="1"/>
</dbReference>
<dbReference type="Gene3D" id="4.10.1240.10">
    <property type="entry name" value="GPCR, family 2, extracellular hormone receptor domain"/>
    <property type="match status" value="1"/>
</dbReference>
<accession>A0A813T418</accession>
<dbReference type="InterPro" id="IPR051963">
    <property type="entry name" value="Adhesion_GPCR_A"/>
</dbReference>
<dbReference type="InterPro" id="IPR001611">
    <property type="entry name" value="Leu-rich_rpt"/>
</dbReference>
<feature type="transmembrane region" description="Helical" evidence="12">
    <location>
        <begin position="1208"/>
        <end position="1226"/>
    </location>
</feature>
<feature type="signal peptide" evidence="13">
    <location>
        <begin position="1"/>
        <end position="22"/>
    </location>
</feature>
<proteinExistence type="inferred from homology"/>
<dbReference type="PROSITE" id="PS50261">
    <property type="entry name" value="G_PROTEIN_RECEP_F2_4"/>
    <property type="match status" value="1"/>
</dbReference>
<reference evidence="17" key="1">
    <citation type="submission" date="2021-02" db="EMBL/GenBank/DDBJ databases">
        <authorList>
            <person name="Nowell W R."/>
        </authorList>
    </citation>
    <scope>NUCLEOTIDE SEQUENCE</scope>
    <source>
        <strain evidence="17">Ploen Becks lab</strain>
    </source>
</reference>
<evidence type="ECO:0000256" key="12">
    <source>
        <dbReference type="SAM" id="Phobius"/>
    </source>
</evidence>
<feature type="transmembrane region" description="Helical" evidence="12">
    <location>
        <begin position="1367"/>
        <end position="1388"/>
    </location>
</feature>
<feature type="compositionally biased region" description="Low complexity" evidence="11">
    <location>
        <begin position="1626"/>
        <end position="1644"/>
    </location>
</feature>
<evidence type="ECO:0000256" key="7">
    <source>
        <dbReference type="ARBA" id="ARBA00023136"/>
    </source>
</evidence>
<dbReference type="Gene3D" id="1.20.1070.10">
    <property type="entry name" value="Rhodopsin 7-helix transmembrane proteins"/>
    <property type="match status" value="1"/>
</dbReference>
<dbReference type="SUPFAM" id="SSF52058">
    <property type="entry name" value="L domain-like"/>
    <property type="match status" value="1"/>
</dbReference>
<dbReference type="SUPFAM" id="SSF111418">
    <property type="entry name" value="Hormone receptor domain"/>
    <property type="match status" value="1"/>
</dbReference>
<evidence type="ECO:0000313" key="18">
    <source>
        <dbReference type="Proteomes" id="UP000663879"/>
    </source>
</evidence>
<keyword evidence="7 12" id="KW-0472">Membrane</keyword>
<comment type="caution">
    <text evidence="17">The sequence shown here is derived from an EMBL/GenBank/DDBJ whole genome shotgun (WGS) entry which is preliminary data.</text>
</comment>
<organism evidence="17 18">
    <name type="scientific">Brachionus calyciflorus</name>
    <dbReference type="NCBI Taxonomy" id="104777"/>
    <lineage>
        <taxon>Eukaryota</taxon>
        <taxon>Metazoa</taxon>
        <taxon>Spiralia</taxon>
        <taxon>Gnathifera</taxon>
        <taxon>Rotifera</taxon>
        <taxon>Eurotatoria</taxon>
        <taxon>Monogononta</taxon>
        <taxon>Pseudotrocha</taxon>
        <taxon>Ploima</taxon>
        <taxon>Brachionidae</taxon>
        <taxon>Brachionus</taxon>
    </lineage>
</organism>
<dbReference type="GO" id="GO:0004930">
    <property type="term" value="F:G protein-coupled receptor activity"/>
    <property type="evidence" value="ECO:0007669"/>
    <property type="project" value="UniProtKB-KW"/>
</dbReference>
<feature type="transmembrane region" description="Helical" evidence="12">
    <location>
        <begin position="1120"/>
        <end position="1139"/>
    </location>
</feature>
<dbReference type="InterPro" id="IPR007110">
    <property type="entry name" value="Ig-like_dom"/>
</dbReference>
<evidence type="ECO:0000256" key="8">
    <source>
        <dbReference type="ARBA" id="ARBA00023157"/>
    </source>
</evidence>
<feature type="transmembrane region" description="Helical" evidence="12">
    <location>
        <begin position="1145"/>
        <end position="1165"/>
    </location>
</feature>
<feature type="domain" description="G-protein coupled receptors family 2 profile 1" evidence="14">
    <location>
        <begin position="450"/>
        <end position="557"/>
    </location>
</feature>
<keyword evidence="4 13" id="KW-0732">Signal</keyword>
<evidence type="ECO:0000256" key="9">
    <source>
        <dbReference type="ARBA" id="ARBA00023170"/>
    </source>
</evidence>
<feature type="transmembrane region" description="Helical" evidence="12">
    <location>
        <begin position="1394"/>
        <end position="1416"/>
    </location>
</feature>
<feature type="transmembrane region" description="Helical" evidence="12">
    <location>
        <begin position="1077"/>
        <end position="1099"/>
    </location>
</feature>
<dbReference type="PROSITE" id="PS51450">
    <property type="entry name" value="LRR"/>
    <property type="match status" value="1"/>
</dbReference>
<sequence>MNINFLKQHLIPFFIFVNIVLATNSKLINSNNYDESNDYSDEIALKSSPEETTSETTSTNDYYDSEDTTDNENQDFYDDEDFEAESDSSKPPYECPSQCKCIFNLRQETEHVKNEDDENLVNEENNDYYDHEKSDNYRKKRETSSSSSSNSTTSDYEYDYETHTSTKSPSRKKRSKYDIYIDCSSQNLNTISYLFSDDFPLDQIVSFNLSNNRFRLLKLDDGFEDLINLKMLDLSSNNNLKSLSPRNFLKKFRHLEKIYLNNLNQINCDQRSNTNKLIPIDCKWLRTLLYLYKRNITVIIDKPFKCDINKLVNSVSLMSRCFSDLYNSYRFTDSNQTLISADNSKYEFRIEPELNQILIEGDTLELTCKLKKINLLKKFRTKAPNFYKSQIKWFLNDQTQLMISTIYYTKDSPTQIQIIENKSKFKQDDLIESKLIITNTISTQHTGRYSCVASLHLNEKKLNINTSKVEIKVLTRHQLNILEPNSEEPKAKSSYCPEIITQTYKGIYKWPRTLANSKVTQKCTGFNSSATYFAIFECQSNGKWSDLMNLSDCLFESNLTKYLFDLNKEKRELNLEDFIKKIISIQSNDNGTVKQSLNKYDITFIQNYLVDLINRNMSELIKSTSWKHEFLFLNDMMSRLNEFYLKQAKLTDFKIFSNYFFDVLLEVLMSNFEQNFGTSNDMLSSYLASVSVSNPVFKNLKNRISCKIEKYQLTQQIYFKCDETIDQNVQSRIDFDPSMITSYTKNSKKLQILFFESDKLLPSVIVNQTISNLSNYDLINLVDYNRLLDSDELSESNDKLNSQIVGIMSTPNFNKPNNFNLTLEIKMPELYFRILSLIQLKVQLKQAEITRNNKNMTHRRIEKDKNLFDQIFIQNSMIAETNSLYLDLSSSTPTTQNNVLLMNKNLIFKNLDGSIQQIYDKHFLTNSKRLKNFKNLLEKNWFNFKNYEILYGMITNTTNSTHIEWSTKSTNSICILQNLQIAHNSSDSYKFRLFTNLKCNLTSKNSKMHFIGLRHSPDFNEISPIEDPSLASIIDLIDNYADLYRLDIKDDLYINKSLIGKIRKILTENYEFFEFKVLYFFAIITSLILMINIIVYCALKKCLLMPRSFQHCILNKWISVLFLILIYILGINQIYIPHLCLSTAILSHYLILTSFLWYILYYWCLYSKLRVLEKRNFNLIFNDNNVHLKKSDDYDDDEEYVKKPVVHLYMIGYGIPMLLVSIIISITKRDYVEIPYSICFTNEPNILIGSLILPVCFIFLVQLVLVGLIWVTLRRIVKDLKMEDFETKLEDPKINEDKNELCKNWVINKDLNVNDCIEIKTNPSTQKSLVNFNKDPAYSDSNTSFNSDSDRTSIMDTQHKPQIQLKFSLFSSILFLLICTTASCLSILDHHNKIFAYLLSLLLFIYSMLEISFYVLSRDDLFSLDLNFSFSFMNEKNEFKSEATSDLNSNGANSQDNNWYFEPNNEKNDCAKIDDLYEKFNFNDLNSTKKNVTNTILEEESIADDDHKKSISDVMFSAKKSQPLKAILNSPNDSGSSNSDMPSKPCLAVPEDLSDSTYTSSKIYESKSKKIKKNFYEEKYKSEEVIIEEYVSKIDSLIANNCLVNTGTAVETVASIAKIKPRNNRRSNGSVSSSIVSSSNDSNINTNHVTNPNIVVSSYLGDEDIYEDNGSYQQIYSNTSQRSSTCTTTGMVWQKNTTMPINNNKKSYSKNNNKNLRESILKPKQNLNINHETSV</sequence>
<comment type="subcellular location">
    <subcellularLocation>
        <location evidence="1">Membrane</location>
        <topology evidence="1">Multi-pass membrane protein</topology>
    </subcellularLocation>
</comment>
<keyword evidence="9" id="KW-0675">Receptor</keyword>
<feature type="compositionally biased region" description="Low complexity" evidence="11">
    <location>
        <begin position="144"/>
        <end position="154"/>
    </location>
</feature>
<dbReference type="GO" id="GO:0005886">
    <property type="term" value="C:plasma membrane"/>
    <property type="evidence" value="ECO:0007669"/>
    <property type="project" value="TreeGrafter"/>
</dbReference>
<feature type="domain" description="G-protein coupled receptors family 2 profile 2" evidence="15">
    <location>
        <begin position="1075"/>
        <end position="1278"/>
    </location>
</feature>
<gene>
    <name evidence="17" type="ORF">OXX778_LOCUS6620</name>
</gene>
<feature type="region of interest" description="Disordered" evidence="11">
    <location>
        <begin position="112"/>
        <end position="171"/>
    </location>
</feature>
<dbReference type="SUPFAM" id="SSF48726">
    <property type="entry name" value="Immunoglobulin"/>
    <property type="match status" value="1"/>
</dbReference>
<feature type="compositionally biased region" description="Low complexity" evidence="11">
    <location>
        <begin position="50"/>
        <end position="59"/>
    </location>
</feature>
<evidence type="ECO:0000256" key="2">
    <source>
        <dbReference type="ARBA" id="ARBA00007343"/>
    </source>
</evidence>
<evidence type="ECO:0000259" key="14">
    <source>
        <dbReference type="PROSITE" id="PS50227"/>
    </source>
</evidence>
<protein>
    <submittedName>
        <fullName evidence="17">Uncharacterized protein</fullName>
    </submittedName>
</protein>
<dbReference type="OrthoDB" id="10031018at2759"/>
<feature type="chain" id="PRO_5032927675" evidence="13">
    <location>
        <begin position="23"/>
        <end position="1735"/>
    </location>
</feature>
<feature type="compositionally biased region" description="Acidic residues" evidence="11">
    <location>
        <begin position="63"/>
        <end position="75"/>
    </location>
</feature>
<feature type="transmembrane region" description="Helical" evidence="12">
    <location>
        <begin position="1246"/>
        <end position="1273"/>
    </location>
</feature>
<evidence type="ECO:0000259" key="16">
    <source>
        <dbReference type="PROSITE" id="PS50835"/>
    </source>
</evidence>
<feature type="domain" description="Ig-like" evidence="16">
    <location>
        <begin position="360"/>
        <end position="463"/>
    </location>
</feature>